<dbReference type="RefSeq" id="WP_123684759.1">
    <property type="nucleotide sequence ID" value="NZ_CBDRBK010000031.1"/>
</dbReference>
<gene>
    <name evidence="4" type="ORF">EDD35_4230</name>
</gene>
<dbReference type="Proteomes" id="UP000274843">
    <property type="component" value="Unassembled WGS sequence"/>
</dbReference>
<keyword evidence="5" id="KW-1185">Reference proteome</keyword>
<dbReference type="EMBL" id="RKHY01000001">
    <property type="protein sequence ID" value="ROS41859.1"/>
    <property type="molecule type" value="Genomic_DNA"/>
</dbReference>
<dbReference type="SUPFAM" id="SSF55729">
    <property type="entry name" value="Acyl-CoA N-acyltransferases (Nat)"/>
    <property type="match status" value="1"/>
</dbReference>
<evidence type="ECO:0000256" key="1">
    <source>
        <dbReference type="ARBA" id="ARBA00022679"/>
    </source>
</evidence>
<dbReference type="PANTHER" id="PTHR43877">
    <property type="entry name" value="AMINOALKYLPHOSPHONATE N-ACETYLTRANSFERASE-RELATED-RELATED"/>
    <property type="match status" value="1"/>
</dbReference>
<dbReference type="InterPro" id="IPR050832">
    <property type="entry name" value="Bact_Acetyltransf"/>
</dbReference>
<comment type="caution">
    <text evidence="4">The sequence shown here is derived from an EMBL/GenBank/DDBJ whole genome shotgun (WGS) entry which is preliminary data.</text>
</comment>
<dbReference type="InterPro" id="IPR000182">
    <property type="entry name" value="GNAT_dom"/>
</dbReference>
<feature type="domain" description="N-acetyltransferase" evidence="3">
    <location>
        <begin position="17"/>
        <end position="154"/>
    </location>
</feature>
<accession>A0A3N2H0D8</accession>
<evidence type="ECO:0000256" key="2">
    <source>
        <dbReference type="ARBA" id="ARBA00023315"/>
    </source>
</evidence>
<dbReference type="Pfam" id="PF00583">
    <property type="entry name" value="Acetyltransf_1"/>
    <property type="match status" value="1"/>
</dbReference>
<name>A0A3N2H0D8_9PSEU</name>
<dbReference type="InterPro" id="IPR016181">
    <property type="entry name" value="Acyl_CoA_acyltransferase"/>
</dbReference>
<keyword evidence="1 4" id="KW-0808">Transferase</keyword>
<organism evidence="4 5">
    <name type="scientific">Amycolatopsis thermoflava</name>
    <dbReference type="NCBI Taxonomy" id="84480"/>
    <lineage>
        <taxon>Bacteria</taxon>
        <taxon>Bacillati</taxon>
        <taxon>Actinomycetota</taxon>
        <taxon>Actinomycetes</taxon>
        <taxon>Pseudonocardiales</taxon>
        <taxon>Pseudonocardiaceae</taxon>
        <taxon>Amycolatopsis</taxon>
        <taxon>Amycolatopsis methanolica group</taxon>
    </lineage>
</organism>
<proteinExistence type="predicted"/>
<dbReference type="Gene3D" id="3.40.630.30">
    <property type="match status" value="1"/>
</dbReference>
<dbReference type="CDD" id="cd04301">
    <property type="entry name" value="NAT_SF"/>
    <property type="match status" value="1"/>
</dbReference>
<evidence type="ECO:0000259" key="3">
    <source>
        <dbReference type="PROSITE" id="PS51186"/>
    </source>
</evidence>
<evidence type="ECO:0000313" key="4">
    <source>
        <dbReference type="EMBL" id="ROS41859.1"/>
    </source>
</evidence>
<sequence>MADPVRLGAADAGELLTLQRAAFLTEARAHRDFDLPPLRETLDELRAVLSDPDVVTWGVRESGRLVASVRIRFRGEVGEVGRLVVAPDRQGAGLGSALMKAAEDRLPPEVRVLRLFTGELSEGPLRLYARLGYVETGRTPEAHYHLVHLAKRFR</sequence>
<reference evidence="4 5" key="1">
    <citation type="submission" date="2018-11" db="EMBL/GenBank/DDBJ databases">
        <title>Sequencing the genomes of 1000 actinobacteria strains.</title>
        <authorList>
            <person name="Klenk H.-P."/>
        </authorList>
    </citation>
    <scope>NUCLEOTIDE SEQUENCE [LARGE SCALE GENOMIC DNA]</scope>
    <source>
        <strain evidence="4 5">DSM 44348</strain>
    </source>
</reference>
<evidence type="ECO:0000313" key="5">
    <source>
        <dbReference type="Proteomes" id="UP000274843"/>
    </source>
</evidence>
<dbReference type="GO" id="GO:0016747">
    <property type="term" value="F:acyltransferase activity, transferring groups other than amino-acyl groups"/>
    <property type="evidence" value="ECO:0007669"/>
    <property type="project" value="InterPro"/>
</dbReference>
<protein>
    <submittedName>
        <fullName evidence="4">Acetyltransferase (GNAT) family protein</fullName>
    </submittedName>
</protein>
<dbReference type="PROSITE" id="PS51186">
    <property type="entry name" value="GNAT"/>
    <property type="match status" value="1"/>
</dbReference>
<keyword evidence="2" id="KW-0012">Acyltransferase</keyword>
<dbReference type="AlphaFoldDB" id="A0A3N2H0D8"/>
<dbReference type="GeneID" id="301845569"/>